<dbReference type="SUPFAM" id="SSF52058">
    <property type="entry name" value="L domain-like"/>
    <property type="match status" value="1"/>
</dbReference>
<name>A0A2I0AMY4_9ASPA</name>
<dbReference type="GO" id="GO:0004714">
    <property type="term" value="F:transmembrane receptor protein tyrosine kinase activity"/>
    <property type="evidence" value="ECO:0007669"/>
    <property type="project" value="UniProtKB-EC"/>
</dbReference>
<dbReference type="Gene3D" id="3.80.10.10">
    <property type="entry name" value="Ribonuclease Inhibitor"/>
    <property type="match status" value="1"/>
</dbReference>
<dbReference type="InterPro" id="IPR032675">
    <property type="entry name" value="LRR_dom_sf"/>
</dbReference>
<keyword evidence="1" id="KW-0808">Transferase</keyword>
<dbReference type="STRING" id="1088818.A0A2I0AMY4"/>
<proteinExistence type="predicted"/>
<organism evidence="1 2">
    <name type="scientific">Apostasia shenzhenica</name>
    <dbReference type="NCBI Taxonomy" id="1088818"/>
    <lineage>
        <taxon>Eukaryota</taxon>
        <taxon>Viridiplantae</taxon>
        <taxon>Streptophyta</taxon>
        <taxon>Embryophyta</taxon>
        <taxon>Tracheophyta</taxon>
        <taxon>Spermatophyta</taxon>
        <taxon>Magnoliopsida</taxon>
        <taxon>Liliopsida</taxon>
        <taxon>Asparagales</taxon>
        <taxon>Orchidaceae</taxon>
        <taxon>Apostasioideae</taxon>
        <taxon>Apostasia</taxon>
    </lineage>
</organism>
<dbReference type="GO" id="GO:0004674">
    <property type="term" value="F:protein serine/threonine kinase activity"/>
    <property type="evidence" value="ECO:0007669"/>
    <property type="project" value="UniProtKB-EC"/>
</dbReference>
<evidence type="ECO:0000313" key="2">
    <source>
        <dbReference type="Proteomes" id="UP000236161"/>
    </source>
</evidence>
<dbReference type="Pfam" id="PF00560">
    <property type="entry name" value="LRR_1"/>
    <property type="match status" value="2"/>
</dbReference>
<dbReference type="Proteomes" id="UP000236161">
    <property type="component" value="Unassembled WGS sequence"/>
</dbReference>
<protein>
    <submittedName>
        <fullName evidence="1">Putative LRR receptor-like serine/threonine-protein kinase</fullName>
        <ecNumber evidence="1">2.7.10.1</ecNumber>
        <ecNumber evidence="1">2.7.11.1</ecNumber>
    </submittedName>
</protein>
<keyword evidence="2" id="KW-1185">Reference proteome</keyword>
<reference evidence="1 2" key="1">
    <citation type="journal article" date="2017" name="Nature">
        <title>The Apostasia genome and the evolution of orchids.</title>
        <authorList>
            <person name="Zhang G.Q."/>
            <person name="Liu K.W."/>
            <person name="Li Z."/>
            <person name="Lohaus R."/>
            <person name="Hsiao Y.Y."/>
            <person name="Niu S.C."/>
            <person name="Wang J.Y."/>
            <person name="Lin Y.C."/>
            <person name="Xu Q."/>
            <person name="Chen L.J."/>
            <person name="Yoshida K."/>
            <person name="Fujiwara S."/>
            <person name="Wang Z.W."/>
            <person name="Zhang Y.Q."/>
            <person name="Mitsuda N."/>
            <person name="Wang M."/>
            <person name="Liu G.H."/>
            <person name="Pecoraro L."/>
            <person name="Huang H.X."/>
            <person name="Xiao X.J."/>
            <person name="Lin M."/>
            <person name="Wu X.Y."/>
            <person name="Wu W.L."/>
            <person name="Chen Y.Y."/>
            <person name="Chang S.B."/>
            <person name="Sakamoto S."/>
            <person name="Ohme-Takagi M."/>
            <person name="Yagi M."/>
            <person name="Zeng S.J."/>
            <person name="Shen C.Y."/>
            <person name="Yeh C.M."/>
            <person name="Luo Y.B."/>
            <person name="Tsai W.C."/>
            <person name="Van de Peer Y."/>
            <person name="Liu Z.J."/>
        </authorList>
    </citation>
    <scope>NUCLEOTIDE SEQUENCE [LARGE SCALE GENOMIC DNA]</scope>
    <source>
        <strain evidence="2">cv. Shenzhen</strain>
        <tissue evidence="1">Stem</tissue>
    </source>
</reference>
<dbReference type="EC" id="2.7.10.1" evidence="1"/>
<sequence>MVQLQYLTLRSCGFTGQIPEYIGSLLNLKRLDLSYNLLSGSFPSNFYNLLHTNFIFLTSNGLSGSVPDWMFSGKNNIDLSYNNFTLVGQAQTCQQENVNLLGSSYRYNNQSASVPCLESIPCSGKRWSLYINCGGDTVTSDDNHIYEQDSDVSNGVASFRVGTNWAVSSTGSFMDSRDINNFIATATQTLSMQDSQLYKNARISPLSFLFWALFDEWELQC</sequence>
<dbReference type="InterPro" id="IPR001611">
    <property type="entry name" value="Leu-rich_rpt"/>
</dbReference>
<dbReference type="PANTHER" id="PTHR34081">
    <property type="entry name" value="MALECTIN DOMAIN-CONTAINING PROTEIN"/>
    <property type="match status" value="1"/>
</dbReference>
<dbReference type="AlphaFoldDB" id="A0A2I0AMY4"/>
<keyword evidence="1" id="KW-0675">Receptor</keyword>
<dbReference type="PANTHER" id="PTHR34081:SF1">
    <property type="entry name" value="MALECTIN, LEUCINE-RICH REPEAT DOMAIN, L DOMAIN-LIKE PROTEIN-RELATED"/>
    <property type="match status" value="1"/>
</dbReference>
<dbReference type="OrthoDB" id="4062651at2759"/>
<accession>A0A2I0AMY4</accession>
<gene>
    <name evidence="1" type="ORF">AXF42_Ash002225</name>
</gene>
<dbReference type="EC" id="2.7.11.1" evidence="1"/>
<dbReference type="Gene3D" id="2.60.120.430">
    <property type="entry name" value="Galactose-binding lectin"/>
    <property type="match status" value="1"/>
</dbReference>
<evidence type="ECO:0000313" key="1">
    <source>
        <dbReference type="EMBL" id="PKA56922.1"/>
    </source>
</evidence>
<dbReference type="EMBL" id="KZ451969">
    <property type="protein sequence ID" value="PKA56922.1"/>
    <property type="molecule type" value="Genomic_DNA"/>
</dbReference>
<keyword evidence="1" id="KW-0418">Kinase</keyword>